<accession>A0A1Y1HTZ1</accession>
<keyword evidence="7" id="KW-1185">Reference proteome</keyword>
<dbReference type="Proteomes" id="UP000054558">
    <property type="component" value="Unassembled WGS sequence"/>
</dbReference>
<sequence>GSSSQSQSLANMMAPAKRRAKRPTLIPTLLLEFLAGAFVLCFYFLYRRYHNAVGVTPKNSLRQSCQFTKWVNPAVEPPEEEIGDRWACPSERFCQVALRDSCLQRRPPAGPDSRMYQHDFQLLVASVAQAEQCGATAGKFSDHYKGCRRFGLNANLKFEDGGVTPGGRVESKPTILINCMDMMCDNWFQAVAYVAYPTAALMDQLGLQELRGFALRILMDKNKGRELLVGLMETFKPDEVIFSAMNMQESQDLGCYSRAYFMGYDSHPFHCDLNRKVGINPTLVRMSRLMMSSMGFVAPPALKRDVSVVHAKRTGVRRILNPTEVEAEFRRPIRYVEEKEGADWKDYFRKTIQTHREASVLFGVQGAGLTNLLFLPPGAVVIEVGNDGFVFHAFRNMAVQSGHYYMLIEVSKEANDSAVVLPASGSAQAADLWVHPKEVRRAMDTAEQLLQLPRDVVS</sequence>
<dbReference type="OrthoDB" id="529273at2759"/>
<dbReference type="OMA" id="WACPSER"/>
<protein>
    <recommendedName>
        <fullName evidence="5">Glycosyltransferase 61 catalytic domain-containing protein</fullName>
    </recommendedName>
</protein>
<evidence type="ECO:0000313" key="6">
    <source>
        <dbReference type="EMBL" id="GAQ80649.1"/>
    </source>
</evidence>
<gene>
    <name evidence="6" type="ORF">KFL_000590010</name>
</gene>
<evidence type="ECO:0000256" key="2">
    <source>
        <dbReference type="ARBA" id="ARBA00022679"/>
    </source>
</evidence>
<dbReference type="AlphaFoldDB" id="A0A1Y1HTZ1"/>
<evidence type="ECO:0000313" key="7">
    <source>
        <dbReference type="Proteomes" id="UP000054558"/>
    </source>
</evidence>
<keyword evidence="1" id="KW-0328">Glycosyltransferase</keyword>
<dbReference type="InterPro" id="IPR007657">
    <property type="entry name" value="Glycosyltransferase_61"/>
</dbReference>
<keyword evidence="3" id="KW-0325">Glycoprotein</keyword>
<dbReference type="GO" id="GO:0016763">
    <property type="term" value="F:pentosyltransferase activity"/>
    <property type="evidence" value="ECO:0007669"/>
    <property type="project" value="UniProtKB-ARBA"/>
</dbReference>
<feature type="domain" description="Glycosyltransferase 61 catalytic" evidence="5">
    <location>
        <begin position="308"/>
        <end position="382"/>
    </location>
</feature>
<keyword evidence="4" id="KW-0472">Membrane</keyword>
<proteinExistence type="predicted"/>
<keyword evidence="4" id="KW-0812">Transmembrane</keyword>
<keyword evidence="4" id="KW-1133">Transmembrane helix</keyword>
<dbReference type="PANTHER" id="PTHR20961">
    <property type="entry name" value="GLYCOSYLTRANSFERASE"/>
    <property type="match status" value="1"/>
</dbReference>
<evidence type="ECO:0000256" key="4">
    <source>
        <dbReference type="SAM" id="Phobius"/>
    </source>
</evidence>
<dbReference type="EMBL" id="DF237008">
    <property type="protein sequence ID" value="GAQ80649.1"/>
    <property type="molecule type" value="Genomic_DNA"/>
</dbReference>
<dbReference type="GO" id="GO:0005794">
    <property type="term" value="C:Golgi apparatus"/>
    <property type="evidence" value="ECO:0007669"/>
    <property type="project" value="UniProtKB-ARBA"/>
</dbReference>
<evidence type="ECO:0000256" key="3">
    <source>
        <dbReference type="ARBA" id="ARBA00023180"/>
    </source>
</evidence>
<feature type="transmembrane region" description="Helical" evidence="4">
    <location>
        <begin position="25"/>
        <end position="46"/>
    </location>
</feature>
<evidence type="ECO:0000259" key="5">
    <source>
        <dbReference type="Pfam" id="PF04577"/>
    </source>
</evidence>
<reference evidence="6 7" key="1">
    <citation type="journal article" date="2014" name="Nat. Commun.">
        <title>Klebsormidium flaccidum genome reveals primary factors for plant terrestrial adaptation.</title>
        <authorList>
            <person name="Hori K."/>
            <person name="Maruyama F."/>
            <person name="Fujisawa T."/>
            <person name="Togashi T."/>
            <person name="Yamamoto N."/>
            <person name="Seo M."/>
            <person name="Sato S."/>
            <person name="Yamada T."/>
            <person name="Mori H."/>
            <person name="Tajima N."/>
            <person name="Moriyama T."/>
            <person name="Ikeuchi M."/>
            <person name="Watanabe M."/>
            <person name="Wada H."/>
            <person name="Kobayashi K."/>
            <person name="Saito M."/>
            <person name="Masuda T."/>
            <person name="Sasaki-Sekimoto Y."/>
            <person name="Mashiguchi K."/>
            <person name="Awai K."/>
            <person name="Shimojima M."/>
            <person name="Masuda S."/>
            <person name="Iwai M."/>
            <person name="Nobusawa T."/>
            <person name="Narise T."/>
            <person name="Kondo S."/>
            <person name="Saito H."/>
            <person name="Sato R."/>
            <person name="Murakawa M."/>
            <person name="Ihara Y."/>
            <person name="Oshima-Yamada Y."/>
            <person name="Ohtaka K."/>
            <person name="Satoh M."/>
            <person name="Sonobe K."/>
            <person name="Ishii M."/>
            <person name="Ohtani R."/>
            <person name="Kanamori-Sato M."/>
            <person name="Honoki R."/>
            <person name="Miyazaki D."/>
            <person name="Mochizuki H."/>
            <person name="Umetsu J."/>
            <person name="Higashi K."/>
            <person name="Shibata D."/>
            <person name="Kamiya Y."/>
            <person name="Sato N."/>
            <person name="Nakamura Y."/>
            <person name="Tabata S."/>
            <person name="Ida S."/>
            <person name="Kurokawa K."/>
            <person name="Ohta H."/>
        </authorList>
    </citation>
    <scope>NUCLEOTIDE SEQUENCE [LARGE SCALE GENOMIC DNA]</scope>
    <source>
        <strain evidence="6 7">NIES-2285</strain>
    </source>
</reference>
<keyword evidence="2" id="KW-0808">Transferase</keyword>
<feature type="non-terminal residue" evidence="6">
    <location>
        <position position="1"/>
    </location>
</feature>
<evidence type="ECO:0000256" key="1">
    <source>
        <dbReference type="ARBA" id="ARBA00022676"/>
    </source>
</evidence>
<dbReference type="Pfam" id="PF04577">
    <property type="entry name" value="Glyco_transf_61"/>
    <property type="match status" value="1"/>
</dbReference>
<organism evidence="6 7">
    <name type="scientific">Klebsormidium nitens</name>
    <name type="common">Green alga</name>
    <name type="synonym">Ulothrix nitens</name>
    <dbReference type="NCBI Taxonomy" id="105231"/>
    <lineage>
        <taxon>Eukaryota</taxon>
        <taxon>Viridiplantae</taxon>
        <taxon>Streptophyta</taxon>
        <taxon>Klebsormidiophyceae</taxon>
        <taxon>Klebsormidiales</taxon>
        <taxon>Klebsormidiaceae</taxon>
        <taxon>Klebsormidium</taxon>
    </lineage>
</organism>
<name>A0A1Y1HTZ1_KLENI</name>
<dbReference type="InterPro" id="IPR049625">
    <property type="entry name" value="Glyco_transf_61_cat"/>
</dbReference>